<evidence type="ECO:0000256" key="2">
    <source>
        <dbReference type="ARBA" id="ARBA00022771"/>
    </source>
</evidence>
<dbReference type="InterPro" id="IPR001965">
    <property type="entry name" value="Znf_PHD"/>
</dbReference>
<evidence type="ECO:0000259" key="6">
    <source>
        <dbReference type="PROSITE" id="PS50966"/>
    </source>
</evidence>
<dbReference type="PROSITE" id="PS01359">
    <property type="entry name" value="ZF_PHD_1"/>
    <property type="match status" value="1"/>
</dbReference>
<dbReference type="SUPFAM" id="SSF52980">
    <property type="entry name" value="Restriction endonuclease-like"/>
    <property type="match status" value="1"/>
</dbReference>
<dbReference type="PANTHER" id="PTHR47526">
    <property type="entry name" value="ATP-DEPENDENT DNA HELICASE"/>
    <property type="match status" value="1"/>
</dbReference>
<accession>A0A9J7Z8R5</accession>
<dbReference type="InterPro" id="IPR019080">
    <property type="entry name" value="YqaJ_viral_recombinase"/>
</dbReference>
<dbReference type="InterPro" id="IPR011335">
    <property type="entry name" value="Restrct_endonuc-II-like"/>
</dbReference>
<evidence type="ECO:0000259" key="5">
    <source>
        <dbReference type="PROSITE" id="PS50016"/>
    </source>
</evidence>
<dbReference type="Proteomes" id="UP001108240">
    <property type="component" value="Unplaced"/>
</dbReference>
<dbReference type="AlphaFoldDB" id="A0A9J7Z8R5"/>
<keyword evidence="3" id="KW-0862">Zinc</keyword>
<feature type="domain" description="SWIM-type" evidence="6">
    <location>
        <begin position="124"/>
        <end position="160"/>
    </location>
</feature>
<dbReference type="OMA" id="CHQKEND"/>
<evidence type="ECO:0000256" key="3">
    <source>
        <dbReference type="ARBA" id="ARBA00022833"/>
    </source>
</evidence>
<dbReference type="SMART" id="SM00249">
    <property type="entry name" value="PHD"/>
    <property type="match status" value="1"/>
</dbReference>
<dbReference type="InterPro" id="IPR013083">
    <property type="entry name" value="Znf_RING/FYVE/PHD"/>
</dbReference>
<reference evidence="7" key="2">
    <citation type="submission" date="2025-09" db="UniProtKB">
        <authorList>
            <consortium name="Ensembl"/>
        </authorList>
    </citation>
    <scope>IDENTIFICATION</scope>
</reference>
<dbReference type="InterPro" id="IPR007527">
    <property type="entry name" value="Znf_SWIM"/>
</dbReference>
<dbReference type="Gene3D" id="3.90.320.10">
    <property type="match status" value="1"/>
</dbReference>
<reference evidence="7" key="1">
    <citation type="submission" date="2025-08" db="UniProtKB">
        <authorList>
            <consortium name="Ensembl"/>
        </authorList>
    </citation>
    <scope>IDENTIFICATION</scope>
</reference>
<keyword evidence="2 4" id="KW-0863">Zinc-finger</keyword>
<dbReference type="PANTHER" id="PTHR47526:SF4">
    <property type="entry name" value="SWIM-TYPE DOMAIN-CONTAINING PROTEIN"/>
    <property type="match status" value="1"/>
</dbReference>
<dbReference type="InterPro" id="IPR019787">
    <property type="entry name" value="Znf_PHD-finger"/>
</dbReference>
<protein>
    <submittedName>
        <fullName evidence="7">Uncharacterized protein</fullName>
    </submittedName>
</protein>
<sequence>MLKSRKGCGIYRDTLNRDARDRYVDKIGTINGLDPYEIPNKEWSTDDDLLPNFSIPDIFGYLVCFVSAYTSDQFRSYKSLESHVQFTNGWVQELQILKPANSGNTVIRTKVLHSQRINETPLKPWVIIANDGQVCCAHCTCMAGIAESCTHVGALLFKIEAAVRIRGKKTVTDVPAYWKIPSAINKVHGEVAYKMDFTSAKAQRIALDRVINDNSPMPGLRTRASRHIPQATLDDLSSLLPVLHKHRAVCMSTAVMPKPLKDCLRDPQFDHAPLSVLLQHCETVKDIAAVTKEQADIISTHTKQQHKSSAWYGVRAGRVTASAMHAVVVFNIEKPAVSTVRKLCYPTALLTTQDTRWGIEHEETARSAFQAKQAPHHTDLKIEQCGFCINPGFPEVGASPDGLLHCICCGKGCLEIKCPSKHKNTTVQEACDGDSDFCLQLVDNIFQLKQGHRYYTQVQTQIFVTESKYCAFVVWTQKDLVVVRVMPDVKFWESCLQKAQEFFLKVSLPELICHHYTQDASTPEPSRVMAVKSCNTLTVPQVRGQKRARKRTTENKENMWCVCQGPEGLDDMVACNNKNCATEWFHLSCVGLDATTAASDSWFCDACL</sequence>
<dbReference type="Ensembl" id="ENSCCRT00000165068.1">
    <property type="protein sequence ID" value="ENSCCRP00000127433.1"/>
    <property type="gene ID" value="ENSCCRG00000056759.1"/>
</dbReference>
<dbReference type="Gene3D" id="3.30.40.10">
    <property type="entry name" value="Zinc/RING finger domain, C3HC4 (zinc finger)"/>
    <property type="match status" value="1"/>
</dbReference>
<keyword evidence="1" id="KW-0479">Metal-binding</keyword>
<dbReference type="Pfam" id="PF09588">
    <property type="entry name" value="YqaJ"/>
    <property type="match status" value="1"/>
</dbReference>
<dbReference type="GO" id="GO:0008270">
    <property type="term" value="F:zinc ion binding"/>
    <property type="evidence" value="ECO:0007669"/>
    <property type="project" value="UniProtKB-KW"/>
</dbReference>
<evidence type="ECO:0000313" key="7">
    <source>
        <dbReference type="Ensembl" id="ENSCCRP00000127433.1"/>
    </source>
</evidence>
<proteinExistence type="predicted"/>
<evidence type="ECO:0000313" key="8">
    <source>
        <dbReference type="Proteomes" id="UP001108240"/>
    </source>
</evidence>
<dbReference type="CDD" id="cd22343">
    <property type="entry name" value="PDDEXK_lambda_exonuclease-like"/>
    <property type="match status" value="1"/>
</dbReference>
<organism evidence="7 8">
    <name type="scientific">Cyprinus carpio carpio</name>
    <dbReference type="NCBI Taxonomy" id="630221"/>
    <lineage>
        <taxon>Eukaryota</taxon>
        <taxon>Metazoa</taxon>
        <taxon>Chordata</taxon>
        <taxon>Craniata</taxon>
        <taxon>Vertebrata</taxon>
        <taxon>Euteleostomi</taxon>
        <taxon>Actinopterygii</taxon>
        <taxon>Neopterygii</taxon>
        <taxon>Teleostei</taxon>
        <taxon>Ostariophysi</taxon>
        <taxon>Cypriniformes</taxon>
        <taxon>Cyprinidae</taxon>
        <taxon>Cyprininae</taxon>
        <taxon>Cyprinus</taxon>
    </lineage>
</organism>
<dbReference type="InterPro" id="IPR011604">
    <property type="entry name" value="PDDEXK-like_dom_sf"/>
</dbReference>
<dbReference type="InterPro" id="IPR019786">
    <property type="entry name" value="Zinc_finger_PHD-type_CS"/>
</dbReference>
<dbReference type="PROSITE" id="PS50966">
    <property type="entry name" value="ZF_SWIM"/>
    <property type="match status" value="1"/>
</dbReference>
<dbReference type="GO" id="GO:0006281">
    <property type="term" value="P:DNA repair"/>
    <property type="evidence" value="ECO:0007669"/>
    <property type="project" value="UniProtKB-ARBA"/>
</dbReference>
<dbReference type="GeneTree" id="ENSGT01060000253279"/>
<feature type="domain" description="PHD-type" evidence="5">
    <location>
        <begin position="558"/>
        <end position="608"/>
    </location>
</feature>
<evidence type="ECO:0000256" key="4">
    <source>
        <dbReference type="PROSITE-ProRule" id="PRU00325"/>
    </source>
</evidence>
<dbReference type="InterPro" id="IPR011011">
    <property type="entry name" value="Znf_FYVE_PHD"/>
</dbReference>
<name>A0A9J7Z8R5_CYPCA</name>
<dbReference type="SUPFAM" id="SSF57903">
    <property type="entry name" value="FYVE/PHD zinc finger"/>
    <property type="match status" value="1"/>
</dbReference>
<keyword evidence="8" id="KW-1185">Reference proteome</keyword>
<dbReference type="PROSITE" id="PS50016">
    <property type="entry name" value="ZF_PHD_2"/>
    <property type="match status" value="1"/>
</dbReference>
<evidence type="ECO:0000256" key="1">
    <source>
        <dbReference type="ARBA" id="ARBA00022723"/>
    </source>
</evidence>